<reference evidence="11 12" key="1">
    <citation type="submission" date="2014-03" db="EMBL/GenBank/DDBJ databases">
        <title>Genome sequence of Sphingobium yanoikuyae B1.</title>
        <authorList>
            <person name="Gan H.M."/>
            <person name="Gan H.Y."/>
            <person name="Savka M.A."/>
        </authorList>
    </citation>
    <scope>NUCLEOTIDE SEQUENCE [LARGE SCALE GENOMIC DNA]</scope>
    <source>
        <strain evidence="11 12">B1</strain>
    </source>
</reference>
<dbReference type="InterPro" id="IPR004358">
    <property type="entry name" value="Sig_transdc_His_kin-like_C"/>
</dbReference>
<evidence type="ECO:0000259" key="9">
    <source>
        <dbReference type="PROSITE" id="PS50109"/>
    </source>
</evidence>
<dbReference type="Pfam" id="PF00512">
    <property type="entry name" value="HisKA"/>
    <property type="match status" value="1"/>
</dbReference>
<dbReference type="SUPFAM" id="SSF47384">
    <property type="entry name" value="Homodimeric domain of signal transducing histidine kinase"/>
    <property type="match status" value="1"/>
</dbReference>
<keyword evidence="5" id="KW-0808">Transferase</keyword>
<comment type="caution">
    <text evidence="11">The sequence shown here is derived from an EMBL/GenBank/DDBJ whole genome shotgun (WGS) entry which is preliminary data.</text>
</comment>
<gene>
    <name evidence="11" type="ORF">CP98_00546</name>
</gene>
<evidence type="ECO:0000256" key="5">
    <source>
        <dbReference type="ARBA" id="ARBA00022679"/>
    </source>
</evidence>
<dbReference type="Pfam" id="PF00672">
    <property type="entry name" value="HAMP"/>
    <property type="match status" value="1"/>
</dbReference>
<dbReference type="PROSITE" id="PS50885">
    <property type="entry name" value="HAMP"/>
    <property type="match status" value="1"/>
</dbReference>
<protein>
    <recommendedName>
        <fullName evidence="3">histidine kinase</fullName>
        <ecNumber evidence="3">2.7.13.3</ecNumber>
    </recommendedName>
</protein>
<keyword evidence="8" id="KW-0472">Membrane</keyword>
<dbReference type="InterPro" id="IPR036890">
    <property type="entry name" value="HATPase_C_sf"/>
</dbReference>
<dbReference type="SMART" id="SM00388">
    <property type="entry name" value="HisKA"/>
    <property type="match status" value="1"/>
</dbReference>
<comment type="catalytic activity">
    <reaction evidence="1">
        <text>ATP + protein L-histidine = ADP + protein N-phospho-L-histidine.</text>
        <dbReference type="EC" id="2.7.13.3"/>
    </reaction>
</comment>
<sequence>MSFRKAMIAGALAMLLSLGVLIGTSIWHHRLAARLLSRIEMAQHQALLVTRLEADIVVRQLADRSQHVPMDRAIAVGMRAYLDSIENERHLIDTDAESQTQQTHEWARAQELARIIGNPDRAGRRTARSLSHDIAVREEGEAREAAQSIAQAQRWSGWLIGSVALFILLLCSATGWLLWRGIVAPIAALIDGTDRLRAERVPVRVRLQGLYELQHLAAQFNDMAEAIETQVATRTMALEQANQRLRNIDGQRRLFLSKVSHELRTPVTVMRGEAEVALRRPEDRAALEDALVHIVDSGQFLHRRLDDLLALAQAEDGALSVAPRPIDLSLVLREAHAMVTPFARSSGIGLQLEAASDAVRVVGDPDRLRQALVAIIDNGIKFSPPDGMIRLDIRSDGDRARIAISDDGPGVADADLARIFDPYFQADVGRSRGGTGLGLALARWIADRHGGHLDAANHRMREGLCVSLTLPVVS</sequence>
<evidence type="ECO:0000313" key="12">
    <source>
        <dbReference type="Proteomes" id="UP000028534"/>
    </source>
</evidence>
<proteinExistence type="predicted"/>
<keyword evidence="8" id="KW-0812">Transmembrane</keyword>
<dbReference type="PATRIC" id="fig|13690.10.peg.573"/>
<dbReference type="Pfam" id="PF02518">
    <property type="entry name" value="HATPase_c"/>
    <property type="match status" value="1"/>
</dbReference>
<evidence type="ECO:0000259" key="10">
    <source>
        <dbReference type="PROSITE" id="PS50885"/>
    </source>
</evidence>
<dbReference type="PANTHER" id="PTHR43711">
    <property type="entry name" value="TWO-COMPONENT HISTIDINE KINASE"/>
    <property type="match status" value="1"/>
</dbReference>
<dbReference type="InterPro" id="IPR003660">
    <property type="entry name" value="HAMP_dom"/>
</dbReference>
<dbReference type="PROSITE" id="PS50109">
    <property type="entry name" value="HIS_KIN"/>
    <property type="match status" value="1"/>
</dbReference>
<evidence type="ECO:0000256" key="1">
    <source>
        <dbReference type="ARBA" id="ARBA00000085"/>
    </source>
</evidence>
<feature type="transmembrane region" description="Helical" evidence="8">
    <location>
        <begin position="158"/>
        <end position="179"/>
    </location>
</feature>
<name>A0A084ET05_SPHYA</name>
<dbReference type="EC" id="2.7.13.3" evidence="3"/>
<feature type="domain" description="Histidine kinase" evidence="9">
    <location>
        <begin position="258"/>
        <end position="474"/>
    </location>
</feature>
<dbReference type="SMART" id="SM00387">
    <property type="entry name" value="HATPase_c"/>
    <property type="match status" value="1"/>
</dbReference>
<dbReference type="SMART" id="SM00304">
    <property type="entry name" value="HAMP"/>
    <property type="match status" value="1"/>
</dbReference>
<evidence type="ECO:0000256" key="6">
    <source>
        <dbReference type="ARBA" id="ARBA00022777"/>
    </source>
</evidence>
<dbReference type="CDD" id="cd06225">
    <property type="entry name" value="HAMP"/>
    <property type="match status" value="1"/>
</dbReference>
<dbReference type="Gene3D" id="6.10.340.10">
    <property type="match status" value="1"/>
</dbReference>
<dbReference type="Proteomes" id="UP000028534">
    <property type="component" value="Unassembled WGS sequence"/>
</dbReference>
<evidence type="ECO:0000313" key="11">
    <source>
        <dbReference type="EMBL" id="KEZ21097.1"/>
    </source>
</evidence>
<evidence type="ECO:0000256" key="3">
    <source>
        <dbReference type="ARBA" id="ARBA00012438"/>
    </source>
</evidence>
<dbReference type="Gene3D" id="1.10.287.130">
    <property type="match status" value="1"/>
</dbReference>
<dbReference type="PRINTS" id="PR00344">
    <property type="entry name" value="BCTRLSENSOR"/>
</dbReference>
<dbReference type="SUPFAM" id="SSF55874">
    <property type="entry name" value="ATPase domain of HSP90 chaperone/DNA topoisomerase II/histidine kinase"/>
    <property type="match status" value="1"/>
</dbReference>
<evidence type="ECO:0000256" key="4">
    <source>
        <dbReference type="ARBA" id="ARBA00022553"/>
    </source>
</evidence>
<keyword evidence="8" id="KW-1133">Transmembrane helix</keyword>
<dbReference type="CDD" id="cd00075">
    <property type="entry name" value="HATPase"/>
    <property type="match status" value="1"/>
</dbReference>
<evidence type="ECO:0000256" key="8">
    <source>
        <dbReference type="SAM" id="Phobius"/>
    </source>
</evidence>
<organism evidence="11 12">
    <name type="scientific">Sphingobium yanoikuyae</name>
    <name type="common">Sphingomonas yanoikuyae</name>
    <dbReference type="NCBI Taxonomy" id="13690"/>
    <lineage>
        <taxon>Bacteria</taxon>
        <taxon>Pseudomonadati</taxon>
        <taxon>Pseudomonadota</taxon>
        <taxon>Alphaproteobacteria</taxon>
        <taxon>Sphingomonadales</taxon>
        <taxon>Sphingomonadaceae</taxon>
        <taxon>Sphingobium</taxon>
    </lineage>
</organism>
<feature type="domain" description="HAMP" evidence="10">
    <location>
        <begin position="180"/>
        <end position="232"/>
    </location>
</feature>
<dbReference type="RefSeq" id="WP_202902401.1">
    <property type="nucleotide sequence ID" value="NZ_JGVR01000002.1"/>
</dbReference>
<comment type="subcellular location">
    <subcellularLocation>
        <location evidence="2">Membrane</location>
    </subcellularLocation>
</comment>
<dbReference type="InterPro" id="IPR005467">
    <property type="entry name" value="His_kinase_dom"/>
</dbReference>
<dbReference type="Gene3D" id="3.30.565.10">
    <property type="entry name" value="Histidine kinase-like ATPase, C-terminal domain"/>
    <property type="match status" value="1"/>
</dbReference>
<dbReference type="GO" id="GO:0016020">
    <property type="term" value="C:membrane"/>
    <property type="evidence" value="ECO:0007669"/>
    <property type="project" value="UniProtKB-SubCell"/>
</dbReference>
<evidence type="ECO:0000256" key="2">
    <source>
        <dbReference type="ARBA" id="ARBA00004370"/>
    </source>
</evidence>
<dbReference type="InterPro" id="IPR003594">
    <property type="entry name" value="HATPase_dom"/>
</dbReference>
<evidence type="ECO:0000256" key="7">
    <source>
        <dbReference type="ARBA" id="ARBA00023012"/>
    </source>
</evidence>
<keyword evidence="4" id="KW-0597">Phosphoprotein</keyword>
<dbReference type="GO" id="GO:0000155">
    <property type="term" value="F:phosphorelay sensor kinase activity"/>
    <property type="evidence" value="ECO:0007669"/>
    <property type="project" value="InterPro"/>
</dbReference>
<dbReference type="AlphaFoldDB" id="A0A084ET05"/>
<dbReference type="PANTHER" id="PTHR43711:SF28">
    <property type="entry name" value="SENSOR HISTIDINE KINASE YXDK"/>
    <property type="match status" value="1"/>
</dbReference>
<dbReference type="InterPro" id="IPR036097">
    <property type="entry name" value="HisK_dim/P_sf"/>
</dbReference>
<dbReference type="EMBL" id="JGVR01000002">
    <property type="protein sequence ID" value="KEZ21097.1"/>
    <property type="molecule type" value="Genomic_DNA"/>
</dbReference>
<keyword evidence="7" id="KW-0902">Two-component regulatory system</keyword>
<feature type="transmembrane region" description="Helical" evidence="8">
    <location>
        <begin position="6"/>
        <end position="28"/>
    </location>
</feature>
<accession>A0A084ET05</accession>
<dbReference type="InterPro" id="IPR050736">
    <property type="entry name" value="Sensor_HK_Regulatory"/>
</dbReference>
<keyword evidence="6 11" id="KW-0418">Kinase</keyword>
<dbReference type="eggNOG" id="COG2205">
    <property type="taxonomic scope" value="Bacteria"/>
</dbReference>
<dbReference type="CDD" id="cd00082">
    <property type="entry name" value="HisKA"/>
    <property type="match status" value="1"/>
</dbReference>
<dbReference type="InterPro" id="IPR003661">
    <property type="entry name" value="HisK_dim/P_dom"/>
</dbReference>